<keyword evidence="4" id="KW-0067">ATP-binding</keyword>
<dbReference type="Pfam" id="PF00005">
    <property type="entry name" value="ABC_tran"/>
    <property type="match status" value="1"/>
</dbReference>
<sequence>MLRRREANRRTREIMTRLGHAHLSPTREVGTLSPANQQIVSMARALSHDIRLMIMDEPSAVLDSEEVDNLFRVVEEPHPPGHRRHLHFAPPRGDRAHRRPHHRAQGRPL</sequence>
<evidence type="ECO:0000259" key="6">
    <source>
        <dbReference type="Pfam" id="PF00005"/>
    </source>
</evidence>
<evidence type="ECO:0000256" key="5">
    <source>
        <dbReference type="SAM" id="MobiDB-lite"/>
    </source>
</evidence>
<proteinExistence type="predicted"/>
<dbReference type="Gene3D" id="3.40.50.300">
    <property type="entry name" value="P-loop containing nucleotide triphosphate hydrolases"/>
    <property type="match status" value="1"/>
</dbReference>
<reference evidence="8" key="1">
    <citation type="journal article" date="2019" name="Int. J. Syst. Evol. Microbiol.">
        <title>The Global Catalogue of Microorganisms (GCM) 10K type strain sequencing project: providing services to taxonomists for standard genome sequencing and annotation.</title>
        <authorList>
            <consortium name="The Broad Institute Genomics Platform"/>
            <consortium name="The Broad Institute Genome Sequencing Center for Infectious Disease"/>
            <person name="Wu L."/>
            <person name="Ma J."/>
        </authorList>
    </citation>
    <scope>NUCLEOTIDE SEQUENCE [LARGE SCALE GENOMIC DNA]</scope>
    <source>
        <strain evidence="8">NBRC 112299</strain>
    </source>
</reference>
<name>A0ABQ6IIX1_9MICO</name>
<feature type="region of interest" description="Disordered" evidence="5">
    <location>
        <begin position="76"/>
        <end position="109"/>
    </location>
</feature>
<evidence type="ECO:0000256" key="3">
    <source>
        <dbReference type="ARBA" id="ARBA00022741"/>
    </source>
</evidence>
<dbReference type="InterPro" id="IPR003439">
    <property type="entry name" value="ABC_transporter-like_ATP-bd"/>
</dbReference>
<evidence type="ECO:0000313" key="7">
    <source>
        <dbReference type="EMBL" id="GMA36644.1"/>
    </source>
</evidence>
<dbReference type="InterPro" id="IPR027417">
    <property type="entry name" value="P-loop_NTPase"/>
</dbReference>
<evidence type="ECO:0000256" key="2">
    <source>
        <dbReference type="ARBA" id="ARBA00022737"/>
    </source>
</evidence>
<feature type="compositionally biased region" description="Basic residues" evidence="5">
    <location>
        <begin position="95"/>
        <end position="109"/>
    </location>
</feature>
<feature type="domain" description="ABC transporter" evidence="6">
    <location>
        <begin position="6"/>
        <end position="59"/>
    </location>
</feature>
<keyword evidence="1" id="KW-0813">Transport</keyword>
<evidence type="ECO:0000256" key="4">
    <source>
        <dbReference type="ARBA" id="ARBA00022840"/>
    </source>
</evidence>
<keyword evidence="8" id="KW-1185">Reference proteome</keyword>
<protein>
    <recommendedName>
        <fullName evidence="6">ABC transporter domain-containing protein</fullName>
    </recommendedName>
</protein>
<evidence type="ECO:0000256" key="1">
    <source>
        <dbReference type="ARBA" id="ARBA00022448"/>
    </source>
</evidence>
<dbReference type="PANTHER" id="PTHR43790:SF9">
    <property type="entry name" value="GALACTOFURANOSE TRANSPORTER ATP-BINDING PROTEIN YTFR"/>
    <property type="match status" value="1"/>
</dbReference>
<comment type="caution">
    <text evidence="7">The sequence shown here is derived from an EMBL/GenBank/DDBJ whole genome shotgun (WGS) entry which is preliminary data.</text>
</comment>
<dbReference type="Proteomes" id="UP001157125">
    <property type="component" value="Unassembled WGS sequence"/>
</dbReference>
<dbReference type="EMBL" id="BSUN01000001">
    <property type="protein sequence ID" value="GMA36644.1"/>
    <property type="molecule type" value="Genomic_DNA"/>
</dbReference>
<keyword evidence="2" id="KW-0677">Repeat</keyword>
<evidence type="ECO:0000313" key="8">
    <source>
        <dbReference type="Proteomes" id="UP001157125"/>
    </source>
</evidence>
<organism evidence="7 8">
    <name type="scientific">Demequina litorisediminis</name>
    <dbReference type="NCBI Taxonomy" id="1849022"/>
    <lineage>
        <taxon>Bacteria</taxon>
        <taxon>Bacillati</taxon>
        <taxon>Actinomycetota</taxon>
        <taxon>Actinomycetes</taxon>
        <taxon>Micrococcales</taxon>
        <taxon>Demequinaceae</taxon>
        <taxon>Demequina</taxon>
    </lineage>
</organism>
<keyword evidence="3" id="KW-0547">Nucleotide-binding</keyword>
<dbReference type="InterPro" id="IPR050107">
    <property type="entry name" value="ABC_carbohydrate_import_ATPase"/>
</dbReference>
<gene>
    <name evidence="7" type="ORF">GCM10025876_28480</name>
</gene>
<accession>A0ABQ6IIX1</accession>
<dbReference type="PANTHER" id="PTHR43790">
    <property type="entry name" value="CARBOHYDRATE TRANSPORT ATP-BINDING PROTEIN MG119-RELATED"/>
    <property type="match status" value="1"/>
</dbReference>
<dbReference type="SUPFAM" id="SSF52540">
    <property type="entry name" value="P-loop containing nucleoside triphosphate hydrolases"/>
    <property type="match status" value="1"/>
</dbReference>